<name>A0A3E2DKK0_9ACTN</name>
<proteinExistence type="predicted"/>
<evidence type="ECO:0000256" key="1">
    <source>
        <dbReference type="SAM" id="Phobius"/>
    </source>
</evidence>
<feature type="transmembrane region" description="Helical" evidence="1">
    <location>
        <begin position="35"/>
        <end position="56"/>
    </location>
</feature>
<dbReference type="RefSeq" id="WP_065673243.1">
    <property type="nucleotide sequence ID" value="NZ_AP024308.1"/>
</dbReference>
<keyword evidence="1" id="KW-1133">Transmembrane helix</keyword>
<dbReference type="EMBL" id="NOWI01000003">
    <property type="protein sequence ID" value="RFT45895.1"/>
    <property type="molecule type" value="Genomic_DNA"/>
</dbReference>
<evidence type="ECO:0000313" key="3">
    <source>
        <dbReference type="Proteomes" id="UP000259211"/>
    </source>
</evidence>
<organism evidence="2 3">
    <name type="scientific">Cutibacterium avidum</name>
    <dbReference type="NCBI Taxonomy" id="33010"/>
    <lineage>
        <taxon>Bacteria</taxon>
        <taxon>Bacillati</taxon>
        <taxon>Actinomycetota</taxon>
        <taxon>Actinomycetes</taxon>
        <taxon>Propionibacteriales</taxon>
        <taxon>Propionibacteriaceae</taxon>
        <taxon>Cutibacterium</taxon>
    </lineage>
</organism>
<protein>
    <submittedName>
        <fullName evidence="2">DUF2530 domain-containing protein</fullName>
    </submittedName>
</protein>
<gene>
    <name evidence="2" type="ORF">CHT91_03540</name>
</gene>
<keyword evidence="1" id="KW-0472">Membrane</keyword>
<evidence type="ECO:0000313" key="2">
    <source>
        <dbReference type="EMBL" id="RFT45895.1"/>
    </source>
</evidence>
<dbReference type="Pfam" id="PF10745">
    <property type="entry name" value="DUF2530"/>
    <property type="match status" value="1"/>
</dbReference>
<reference evidence="2 3" key="1">
    <citation type="submission" date="2017-07" db="EMBL/GenBank/DDBJ databases">
        <authorList>
            <person name="Sun Z.S."/>
            <person name="Albrecht U."/>
            <person name="Echele G."/>
            <person name="Lee C.C."/>
        </authorList>
    </citation>
    <scope>NUCLEOTIDE SEQUENCE [LARGE SCALE GENOMIC DNA]</scope>
    <source>
        <strain evidence="2 3">P16-029</strain>
    </source>
</reference>
<sequence>MTCHGHVAGHYDGTVANQREHLLTQANVAPVDENGVTVGIVGTIAFAVASIVCWIMLDRLTVNGYRDWLWICLTGTALGIVGTAYCWRRSRH</sequence>
<dbReference type="InterPro" id="IPR019681">
    <property type="entry name" value="DUF2530"/>
</dbReference>
<comment type="caution">
    <text evidence="2">The sequence shown here is derived from an EMBL/GenBank/DDBJ whole genome shotgun (WGS) entry which is preliminary data.</text>
</comment>
<accession>A0A3E2DKK0</accession>
<keyword evidence="1" id="KW-0812">Transmembrane</keyword>
<feature type="transmembrane region" description="Helical" evidence="1">
    <location>
        <begin position="68"/>
        <end position="87"/>
    </location>
</feature>
<dbReference type="Proteomes" id="UP000259211">
    <property type="component" value="Unassembled WGS sequence"/>
</dbReference>
<dbReference type="AlphaFoldDB" id="A0A3E2DKK0"/>